<dbReference type="InterPro" id="IPR010730">
    <property type="entry name" value="HET"/>
</dbReference>
<dbReference type="OrthoDB" id="5571888at2759"/>
<evidence type="ECO:0000313" key="2">
    <source>
        <dbReference type="EMBL" id="KAH7232726.1"/>
    </source>
</evidence>
<dbReference type="Proteomes" id="UP000736672">
    <property type="component" value="Unassembled WGS sequence"/>
</dbReference>
<feature type="domain" description="Heterokaryon incompatibility" evidence="1">
    <location>
        <begin position="52"/>
        <end position="123"/>
    </location>
</feature>
<dbReference type="AlphaFoldDB" id="A0A9P9G576"/>
<dbReference type="PANTHER" id="PTHR24148">
    <property type="entry name" value="ANKYRIN REPEAT DOMAIN-CONTAINING PROTEIN 39 HOMOLOG-RELATED"/>
    <property type="match status" value="1"/>
</dbReference>
<dbReference type="Pfam" id="PF06985">
    <property type="entry name" value="HET"/>
    <property type="match status" value="1"/>
</dbReference>
<dbReference type="EMBL" id="JAGTJS010000028">
    <property type="protein sequence ID" value="KAH7232726.1"/>
    <property type="molecule type" value="Genomic_DNA"/>
</dbReference>
<keyword evidence="3" id="KW-1185">Reference proteome</keyword>
<accession>A0A9P9G576</accession>
<gene>
    <name evidence="2" type="ORF">B0J15DRAFT_555234</name>
</gene>
<dbReference type="InterPro" id="IPR052895">
    <property type="entry name" value="HetReg/Transcr_Mod"/>
</dbReference>
<comment type="caution">
    <text evidence="2">The sequence shown here is derived from an EMBL/GenBank/DDBJ whole genome shotgun (WGS) entry which is preliminary data.</text>
</comment>
<name>A0A9P9G576_FUSSL</name>
<evidence type="ECO:0000313" key="3">
    <source>
        <dbReference type="Proteomes" id="UP000736672"/>
    </source>
</evidence>
<organism evidence="2 3">
    <name type="scientific">Fusarium solani</name>
    <name type="common">Filamentous fungus</name>
    <dbReference type="NCBI Taxonomy" id="169388"/>
    <lineage>
        <taxon>Eukaryota</taxon>
        <taxon>Fungi</taxon>
        <taxon>Dikarya</taxon>
        <taxon>Ascomycota</taxon>
        <taxon>Pezizomycotina</taxon>
        <taxon>Sordariomycetes</taxon>
        <taxon>Hypocreomycetidae</taxon>
        <taxon>Hypocreales</taxon>
        <taxon>Nectriaceae</taxon>
        <taxon>Fusarium</taxon>
        <taxon>Fusarium solani species complex</taxon>
    </lineage>
</organism>
<sequence length="130" mass="14554">MDTWNSDILSSLYTPLLGNNPLRVLRLEPGARSSPIICQLISTHLDATDNVFIATSYTWGSLEDPQQIQCNGCTMTVQRNAFDLLTDLRLPGQSRTIWIDAICINQGDLSERSEQVQMMHMIFIGVPKVS</sequence>
<reference evidence="2" key="1">
    <citation type="journal article" date="2021" name="Nat. Commun.">
        <title>Genetic determinants of endophytism in the Arabidopsis root mycobiome.</title>
        <authorList>
            <person name="Mesny F."/>
            <person name="Miyauchi S."/>
            <person name="Thiergart T."/>
            <person name="Pickel B."/>
            <person name="Atanasova L."/>
            <person name="Karlsson M."/>
            <person name="Huettel B."/>
            <person name="Barry K.W."/>
            <person name="Haridas S."/>
            <person name="Chen C."/>
            <person name="Bauer D."/>
            <person name="Andreopoulos W."/>
            <person name="Pangilinan J."/>
            <person name="LaButti K."/>
            <person name="Riley R."/>
            <person name="Lipzen A."/>
            <person name="Clum A."/>
            <person name="Drula E."/>
            <person name="Henrissat B."/>
            <person name="Kohler A."/>
            <person name="Grigoriev I.V."/>
            <person name="Martin F.M."/>
            <person name="Hacquard S."/>
        </authorList>
    </citation>
    <scope>NUCLEOTIDE SEQUENCE</scope>
    <source>
        <strain evidence="2">FSSC 5 MPI-SDFR-AT-0091</strain>
    </source>
</reference>
<dbReference type="PANTHER" id="PTHR24148:SF73">
    <property type="entry name" value="HET DOMAIN PROTEIN (AFU_ORTHOLOGUE AFUA_8G01020)"/>
    <property type="match status" value="1"/>
</dbReference>
<proteinExistence type="predicted"/>
<evidence type="ECO:0000259" key="1">
    <source>
        <dbReference type="Pfam" id="PF06985"/>
    </source>
</evidence>
<protein>
    <submittedName>
        <fullName evidence="2">Heterokaryon incompatibility protein-domain-containing protein</fullName>
    </submittedName>
</protein>